<proteinExistence type="predicted"/>
<feature type="transmembrane region" description="Helical" evidence="1">
    <location>
        <begin position="12"/>
        <end position="31"/>
    </location>
</feature>
<reference evidence="2 3" key="1">
    <citation type="submission" date="2019-09" db="EMBL/GenBank/DDBJ databases">
        <title>Draft genome sequencing and comparative genomics of hatchery-associated Vibrios.</title>
        <authorList>
            <person name="Kehlet-Delgado H."/>
            <person name="Mueller R.S."/>
        </authorList>
    </citation>
    <scope>NUCLEOTIDE SEQUENCE [LARGE SCALE GENOMIC DNA]</scope>
    <source>
        <strain evidence="2 3">99-70-13A3</strain>
    </source>
</reference>
<name>A0A7Y4G1T6_VIBSP</name>
<feature type="transmembrane region" description="Helical" evidence="1">
    <location>
        <begin position="78"/>
        <end position="94"/>
    </location>
</feature>
<gene>
    <name evidence="2" type="ORF">F0234_20330</name>
</gene>
<keyword evidence="1" id="KW-0472">Membrane</keyword>
<protein>
    <submittedName>
        <fullName evidence="2">Uncharacterized protein</fullName>
    </submittedName>
</protein>
<accession>A0A7Y4G1T6</accession>
<dbReference type="AlphaFoldDB" id="A0A7Y4G1T6"/>
<evidence type="ECO:0000256" key="1">
    <source>
        <dbReference type="SAM" id="Phobius"/>
    </source>
</evidence>
<dbReference type="EMBL" id="VTXL01000021">
    <property type="protein sequence ID" value="NOJ15107.1"/>
    <property type="molecule type" value="Genomic_DNA"/>
</dbReference>
<evidence type="ECO:0000313" key="2">
    <source>
        <dbReference type="EMBL" id="NOJ15107.1"/>
    </source>
</evidence>
<feature type="transmembrane region" description="Helical" evidence="1">
    <location>
        <begin position="37"/>
        <end position="57"/>
    </location>
</feature>
<sequence>MVETIKDVFGYVATKLISISVVIWIIVGLVNGSYEQYGLFITVVVPIVTLLMTILTIKDIAQLMDDGSIGKKVCKVTHSIYALLVVLGVFATLYMKFNLILGAVATIVAVIGKCIIAAYKKRTAGSKA</sequence>
<evidence type="ECO:0000313" key="3">
    <source>
        <dbReference type="Proteomes" id="UP000519158"/>
    </source>
</evidence>
<dbReference type="Proteomes" id="UP000519158">
    <property type="component" value="Unassembled WGS sequence"/>
</dbReference>
<keyword evidence="1" id="KW-1133">Transmembrane helix</keyword>
<feature type="transmembrane region" description="Helical" evidence="1">
    <location>
        <begin position="100"/>
        <end position="119"/>
    </location>
</feature>
<keyword evidence="1" id="KW-0812">Transmembrane</keyword>
<dbReference type="RefSeq" id="WP_171330611.1">
    <property type="nucleotide sequence ID" value="NZ_CAWPOP010000014.1"/>
</dbReference>
<comment type="caution">
    <text evidence="2">The sequence shown here is derived from an EMBL/GenBank/DDBJ whole genome shotgun (WGS) entry which is preliminary data.</text>
</comment>
<organism evidence="2 3">
    <name type="scientific">Vibrio splendidus</name>
    <dbReference type="NCBI Taxonomy" id="29497"/>
    <lineage>
        <taxon>Bacteria</taxon>
        <taxon>Pseudomonadati</taxon>
        <taxon>Pseudomonadota</taxon>
        <taxon>Gammaproteobacteria</taxon>
        <taxon>Vibrionales</taxon>
        <taxon>Vibrionaceae</taxon>
        <taxon>Vibrio</taxon>
    </lineage>
</organism>